<feature type="domain" description="Stress-response A/B barrel" evidence="1">
    <location>
        <begin position="103"/>
        <end position="198"/>
    </location>
</feature>
<accession>Q0SEE0</accession>
<dbReference type="InterPro" id="IPR011008">
    <property type="entry name" value="Dimeric_a/b-barrel"/>
</dbReference>
<organism evidence="2 3">
    <name type="scientific">Rhodococcus jostii (strain RHA1)</name>
    <dbReference type="NCBI Taxonomy" id="101510"/>
    <lineage>
        <taxon>Bacteria</taxon>
        <taxon>Bacillati</taxon>
        <taxon>Actinomycetota</taxon>
        <taxon>Actinomycetes</taxon>
        <taxon>Mycobacteriales</taxon>
        <taxon>Nocardiaceae</taxon>
        <taxon>Rhodococcus</taxon>
    </lineage>
</organism>
<dbReference type="EMBL" id="CP000431">
    <property type="protein sequence ID" value="ABG94096.1"/>
    <property type="molecule type" value="Genomic_DNA"/>
</dbReference>
<dbReference type="Proteomes" id="UP000008710">
    <property type="component" value="Chromosome"/>
</dbReference>
<dbReference type="PROSITE" id="PS51502">
    <property type="entry name" value="S_R_A_B_BARREL"/>
    <property type="match status" value="1"/>
</dbReference>
<dbReference type="SUPFAM" id="SSF54909">
    <property type="entry name" value="Dimeric alpha+beta barrel"/>
    <property type="match status" value="1"/>
</dbReference>
<sequence length="219" mass="24181">MFKVTALVHLVPDADASTGTALAGRLREVAAPTARRVLVTPTLPGGIDGGDVIAHFHFDDESHWRAVEPGITAQLRIPEIRHIDSVGYAGVPTPGPRHFEPTVYRTLFVAVDDSVDPAVVERFESETRAMPNHIRTIGTSQLSRVRESSGSARWTHVWEQEYANLDGLLGPYMTHPYHWAHIDRWFDPERGPRIVTRLCHSFCAIDGAIIAVAAPATPR</sequence>
<dbReference type="InterPro" id="IPR013097">
    <property type="entry name" value="Dabb"/>
</dbReference>
<reference evidence="3" key="1">
    <citation type="journal article" date="2006" name="Proc. Natl. Acad. Sci. U.S.A.">
        <title>The complete genome of Rhodococcus sp. RHA1 provides insights into a catabolic powerhouse.</title>
        <authorList>
            <person name="McLeod M.P."/>
            <person name="Warren R.L."/>
            <person name="Hsiao W.W.L."/>
            <person name="Araki N."/>
            <person name="Myhre M."/>
            <person name="Fernandes C."/>
            <person name="Miyazawa D."/>
            <person name="Wong W."/>
            <person name="Lillquist A.L."/>
            <person name="Wang D."/>
            <person name="Dosanjh M."/>
            <person name="Hara H."/>
            <person name="Petrescu A."/>
            <person name="Morin R.D."/>
            <person name="Yang G."/>
            <person name="Stott J.M."/>
            <person name="Schein J.E."/>
            <person name="Shin H."/>
            <person name="Smailus D."/>
            <person name="Siddiqui A.S."/>
            <person name="Marra M.A."/>
            <person name="Jones S.J.M."/>
            <person name="Holt R."/>
            <person name="Brinkman F.S.L."/>
            <person name="Miyauchi K."/>
            <person name="Fukuda M."/>
            <person name="Davies J.E."/>
            <person name="Mohn W.W."/>
            <person name="Eltis L.D."/>
        </authorList>
    </citation>
    <scope>NUCLEOTIDE SEQUENCE [LARGE SCALE GENOMIC DNA]</scope>
    <source>
        <strain evidence="3">RHA1</strain>
    </source>
</reference>
<protein>
    <recommendedName>
        <fullName evidence="1">Stress-response A/B barrel domain-containing protein</fullName>
    </recommendedName>
</protein>
<evidence type="ECO:0000313" key="2">
    <source>
        <dbReference type="EMBL" id="ABG94096.1"/>
    </source>
</evidence>
<dbReference type="eggNOG" id="ENOG50338BS">
    <property type="taxonomic scope" value="Bacteria"/>
</dbReference>
<dbReference type="KEGG" id="rha:RHA1_ro02290"/>
<name>Q0SEE0_RHOJR</name>
<proteinExistence type="predicted"/>
<evidence type="ECO:0000313" key="3">
    <source>
        <dbReference type="Proteomes" id="UP000008710"/>
    </source>
</evidence>
<evidence type="ECO:0000259" key="1">
    <source>
        <dbReference type="PROSITE" id="PS51502"/>
    </source>
</evidence>
<gene>
    <name evidence="2" type="ordered locus">RHA1_ro02290</name>
</gene>
<dbReference type="PATRIC" id="fig|101510.16.peg.2320"/>
<dbReference type="AlphaFoldDB" id="Q0SEE0"/>
<dbReference type="HOGENOM" id="CLU_088561_0_0_11"/>
<dbReference type="SMART" id="SM00886">
    <property type="entry name" value="Dabb"/>
    <property type="match status" value="1"/>
</dbReference>
<dbReference type="RefSeq" id="WP_011595071.1">
    <property type="nucleotide sequence ID" value="NC_008268.1"/>
</dbReference>
<dbReference type="Pfam" id="PF07876">
    <property type="entry name" value="Dabb"/>
    <property type="match status" value="1"/>
</dbReference>